<dbReference type="SMART" id="SM00387">
    <property type="entry name" value="HATPase_c"/>
    <property type="match status" value="1"/>
</dbReference>
<keyword evidence="7" id="KW-0472">Membrane</keyword>
<evidence type="ECO:0000259" key="9">
    <source>
        <dbReference type="PROSITE" id="PS50885"/>
    </source>
</evidence>
<dbReference type="STRING" id="391595.RLO149_c036900"/>
<keyword evidence="4" id="KW-0597">Phosphoprotein</keyword>
<keyword evidence="5" id="KW-0808">Transferase</keyword>
<keyword evidence="6 10" id="KW-0418">Kinase</keyword>
<organism evidence="10 11">
    <name type="scientific">Roseobacter litoralis (strain ATCC 49566 / DSM 6996 / JCM 21268 / NBRC 15278 / OCh 149)</name>
    <dbReference type="NCBI Taxonomy" id="391595"/>
    <lineage>
        <taxon>Bacteria</taxon>
        <taxon>Pseudomonadati</taxon>
        <taxon>Pseudomonadota</taxon>
        <taxon>Alphaproteobacteria</taxon>
        <taxon>Rhodobacterales</taxon>
        <taxon>Roseobacteraceae</taxon>
        <taxon>Roseobacter</taxon>
    </lineage>
</organism>
<dbReference type="GO" id="GO:0000155">
    <property type="term" value="F:phosphorelay sensor kinase activity"/>
    <property type="evidence" value="ECO:0007669"/>
    <property type="project" value="InterPro"/>
</dbReference>
<feature type="transmembrane region" description="Helical" evidence="7">
    <location>
        <begin position="15"/>
        <end position="37"/>
    </location>
</feature>
<dbReference type="Gene3D" id="1.10.287.130">
    <property type="match status" value="1"/>
</dbReference>
<name>F7ZBM6_ROSLO</name>
<evidence type="ECO:0000256" key="4">
    <source>
        <dbReference type="ARBA" id="ARBA00022553"/>
    </source>
</evidence>
<dbReference type="SUPFAM" id="SSF55874">
    <property type="entry name" value="ATPase domain of HSP90 chaperone/DNA topoisomerase II/histidine kinase"/>
    <property type="match status" value="1"/>
</dbReference>
<evidence type="ECO:0000256" key="3">
    <source>
        <dbReference type="ARBA" id="ARBA00012438"/>
    </source>
</evidence>
<dbReference type="PROSITE" id="PS50885">
    <property type="entry name" value="HAMP"/>
    <property type="match status" value="1"/>
</dbReference>
<dbReference type="Pfam" id="PF00672">
    <property type="entry name" value="HAMP"/>
    <property type="match status" value="1"/>
</dbReference>
<evidence type="ECO:0000256" key="1">
    <source>
        <dbReference type="ARBA" id="ARBA00000085"/>
    </source>
</evidence>
<dbReference type="PANTHER" id="PTHR42878:SF12">
    <property type="entry name" value="SENSOR HISTIDINE KINASE YCBM"/>
    <property type="match status" value="1"/>
</dbReference>
<evidence type="ECO:0000313" key="11">
    <source>
        <dbReference type="Proteomes" id="UP000001353"/>
    </source>
</evidence>
<gene>
    <name evidence="10" type="ordered locus">RLO149_c036900</name>
</gene>
<dbReference type="GO" id="GO:0000156">
    <property type="term" value="F:phosphorelay response regulator activity"/>
    <property type="evidence" value="ECO:0007669"/>
    <property type="project" value="TreeGrafter"/>
</dbReference>
<dbReference type="InterPro" id="IPR003661">
    <property type="entry name" value="HisK_dim/P_dom"/>
</dbReference>
<comment type="subcellular location">
    <subcellularLocation>
        <location evidence="2">Membrane</location>
    </subcellularLocation>
</comment>
<dbReference type="PRINTS" id="PR00344">
    <property type="entry name" value="BCTRLSENSOR"/>
</dbReference>
<keyword evidence="11" id="KW-1185">Reference proteome</keyword>
<dbReference type="CDD" id="cd00082">
    <property type="entry name" value="HisKA"/>
    <property type="match status" value="1"/>
</dbReference>
<protein>
    <recommendedName>
        <fullName evidence="3">histidine kinase</fullName>
        <ecNumber evidence="3">2.7.13.3</ecNumber>
    </recommendedName>
</protein>
<feature type="transmembrane region" description="Helical" evidence="7">
    <location>
        <begin position="198"/>
        <end position="217"/>
    </location>
</feature>
<dbReference type="Pfam" id="PF00512">
    <property type="entry name" value="HisKA"/>
    <property type="match status" value="1"/>
</dbReference>
<dbReference type="SMART" id="SM00388">
    <property type="entry name" value="HisKA"/>
    <property type="match status" value="1"/>
</dbReference>
<dbReference type="PANTHER" id="PTHR42878">
    <property type="entry name" value="TWO-COMPONENT HISTIDINE KINASE"/>
    <property type="match status" value="1"/>
</dbReference>
<dbReference type="GO" id="GO:0016020">
    <property type="term" value="C:membrane"/>
    <property type="evidence" value="ECO:0007669"/>
    <property type="project" value="UniProtKB-SubCell"/>
</dbReference>
<dbReference type="CDD" id="cd00075">
    <property type="entry name" value="HATPase"/>
    <property type="match status" value="1"/>
</dbReference>
<dbReference type="GO" id="GO:0007234">
    <property type="term" value="P:osmosensory signaling via phosphorelay pathway"/>
    <property type="evidence" value="ECO:0007669"/>
    <property type="project" value="TreeGrafter"/>
</dbReference>
<accession>F7ZBM6</accession>
<dbReference type="PROSITE" id="PS50109">
    <property type="entry name" value="HIS_KIN"/>
    <property type="match status" value="1"/>
</dbReference>
<keyword evidence="7" id="KW-0812">Transmembrane</keyword>
<dbReference type="Proteomes" id="UP000001353">
    <property type="component" value="Chromosome"/>
</dbReference>
<evidence type="ECO:0000256" key="5">
    <source>
        <dbReference type="ARBA" id="ARBA00022679"/>
    </source>
</evidence>
<dbReference type="HOGENOM" id="CLU_000445_89_6_5"/>
<dbReference type="eggNOG" id="COG3850">
    <property type="taxonomic scope" value="Bacteria"/>
</dbReference>
<dbReference type="InterPro" id="IPR050351">
    <property type="entry name" value="BphY/WalK/GraS-like"/>
</dbReference>
<dbReference type="Gene3D" id="6.10.340.10">
    <property type="match status" value="1"/>
</dbReference>
<evidence type="ECO:0000256" key="7">
    <source>
        <dbReference type="SAM" id="Phobius"/>
    </source>
</evidence>
<dbReference type="InterPro" id="IPR003594">
    <property type="entry name" value="HATPase_dom"/>
</dbReference>
<sequence length="531" mass="57400">MRTTKASTLSLKFRLAAGAALLSAGTILTALTLYLGLNEVAQRLDAAVASETRVARYASLSTQAATFLVVASEAVQTGLTPEIRRDRIAPVADQLRRTFTQLHRDVEQAVFAARALGIDAQSRYGTQSLGLARMEALLGSTLNGLEDDTNDTNRLRTHIDTFASGLDPLLSQAVNTELLFRNNIMSGIGDLRLQLTRIALAIVAGTVLAVAAFYFGLIRPQFNRLDRLRRAATQIGQGKFDVALPVSRLDEIGQLSAETNRMAAALITRRDDVQAQWDRLNDTIAERTEALRSANDALEEIDDKRRRFFADISHELRTPLTVILMEAQIGKTGSPDPAAAFATIEARAARLNRRIDDLLRLARSDTGQLALDPDRVTLGELTEDVAAEVQAEVDNAGMTLTIDAMPDVAVYCDRNWIRQVLVSLMRNSIRHARAGRMLHVSSVLEKTCAGVSVTDNGGGIPAQDQAHVFDRFSQGSSATANEGFGVGLALAHWVITEQNGSITLTSPVPVDQALGDAPGTKIAVCLPRANT</sequence>
<reference evidence="10 11" key="1">
    <citation type="journal article" date="2011" name="BMC Genomics">
        <title>Comparative genome analysis and genome-guided physiological analysis of Roseobacter litoralis.</title>
        <authorList>
            <person name="Kalhoefer D."/>
            <person name="Thole S."/>
            <person name="Voget S."/>
            <person name="Lehmann R."/>
            <person name="Liesegang H."/>
            <person name="Wollher A."/>
            <person name="Daniel R."/>
            <person name="Simon M."/>
            <person name="Brinkhoff T."/>
        </authorList>
    </citation>
    <scope>NUCLEOTIDE SEQUENCE [LARGE SCALE GENOMIC DNA]</scope>
    <source>
        <strain evidence="11">ATCC 49566 / DSM 6996 / JCM 21268 / NBRC 15278 / OCh 149</strain>
    </source>
</reference>
<evidence type="ECO:0000313" key="10">
    <source>
        <dbReference type="EMBL" id="AEI95608.1"/>
    </source>
</evidence>
<dbReference type="Pfam" id="PF02518">
    <property type="entry name" value="HATPase_c"/>
    <property type="match status" value="1"/>
</dbReference>
<dbReference type="Gene3D" id="3.30.565.10">
    <property type="entry name" value="Histidine kinase-like ATPase, C-terminal domain"/>
    <property type="match status" value="1"/>
</dbReference>
<dbReference type="GO" id="GO:0030295">
    <property type="term" value="F:protein kinase activator activity"/>
    <property type="evidence" value="ECO:0007669"/>
    <property type="project" value="TreeGrafter"/>
</dbReference>
<dbReference type="InterPro" id="IPR003660">
    <property type="entry name" value="HAMP_dom"/>
</dbReference>
<dbReference type="AlphaFoldDB" id="F7ZBM6"/>
<evidence type="ECO:0000256" key="6">
    <source>
        <dbReference type="ARBA" id="ARBA00022777"/>
    </source>
</evidence>
<dbReference type="InterPro" id="IPR036890">
    <property type="entry name" value="HATPase_C_sf"/>
</dbReference>
<evidence type="ECO:0000259" key="8">
    <source>
        <dbReference type="PROSITE" id="PS50109"/>
    </source>
</evidence>
<dbReference type="EMBL" id="CP002623">
    <property type="protein sequence ID" value="AEI95608.1"/>
    <property type="molecule type" value="Genomic_DNA"/>
</dbReference>
<keyword evidence="7" id="KW-1133">Transmembrane helix</keyword>
<feature type="domain" description="HAMP" evidence="9">
    <location>
        <begin position="219"/>
        <end position="271"/>
    </location>
</feature>
<dbReference type="RefSeq" id="WP_013963492.1">
    <property type="nucleotide sequence ID" value="NC_015730.1"/>
</dbReference>
<proteinExistence type="predicted"/>
<dbReference type="CDD" id="cd06225">
    <property type="entry name" value="HAMP"/>
    <property type="match status" value="1"/>
</dbReference>
<dbReference type="InterPro" id="IPR036097">
    <property type="entry name" value="HisK_dim/P_sf"/>
</dbReference>
<dbReference type="KEGG" id="rli:RLO149_c036900"/>
<dbReference type="SUPFAM" id="SSF158472">
    <property type="entry name" value="HAMP domain-like"/>
    <property type="match status" value="1"/>
</dbReference>
<dbReference type="SUPFAM" id="SSF47384">
    <property type="entry name" value="Homodimeric domain of signal transducing histidine kinase"/>
    <property type="match status" value="1"/>
</dbReference>
<dbReference type="OrthoDB" id="9809766at2"/>
<dbReference type="InterPro" id="IPR005467">
    <property type="entry name" value="His_kinase_dom"/>
</dbReference>
<dbReference type="EC" id="2.7.13.3" evidence="3"/>
<evidence type="ECO:0000256" key="2">
    <source>
        <dbReference type="ARBA" id="ARBA00004370"/>
    </source>
</evidence>
<dbReference type="InterPro" id="IPR004358">
    <property type="entry name" value="Sig_transdc_His_kin-like_C"/>
</dbReference>
<feature type="domain" description="Histidine kinase" evidence="8">
    <location>
        <begin position="311"/>
        <end position="530"/>
    </location>
</feature>
<dbReference type="eggNOG" id="COG0642">
    <property type="taxonomic scope" value="Bacteria"/>
</dbReference>
<comment type="catalytic activity">
    <reaction evidence="1">
        <text>ATP + protein L-histidine = ADP + protein N-phospho-L-histidine.</text>
        <dbReference type="EC" id="2.7.13.3"/>
    </reaction>
</comment>
<dbReference type="SMART" id="SM00304">
    <property type="entry name" value="HAMP"/>
    <property type="match status" value="1"/>
</dbReference>